<evidence type="ECO:0000313" key="9">
    <source>
        <dbReference type="EMBL" id="KAJ8606029.1"/>
    </source>
</evidence>
<feature type="signal peptide" evidence="7">
    <location>
        <begin position="1"/>
        <end position="16"/>
    </location>
</feature>
<keyword evidence="2" id="KW-0479">Metal-binding</keyword>
<feature type="chain" id="PRO_5042011780" description="TauD/TfdA-like domain-containing protein" evidence="7">
    <location>
        <begin position="17"/>
        <end position="305"/>
    </location>
</feature>
<comment type="similarity">
    <text evidence="1">Belongs to the TfdA dioxygenase family.</text>
</comment>
<keyword evidence="5" id="KW-0408">Iron</keyword>
<dbReference type="EMBL" id="JAQMWT010000302">
    <property type="protein sequence ID" value="KAJ8606029.1"/>
    <property type="molecule type" value="Genomic_DNA"/>
</dbReference>
<accession>A0AAD7UJ11</accession>
<protein>
    <recommendedName>
        <fullName evidence="8">TauD/TfdA-like domain-containing protein</fullName>
    </recommendedName>
</protein>
<evidence type="ECO:0000313" key="10">
    <source>
        <dbReference type="Proteomes" id="UP001230188"/>
    </source>
</evidence>
<dbReference type="InterPro" id="IPR042098">
    <property type="entry name" value="TauD-like_sf"/>
</dbReference>
<dbReference type="InterPro" id="IPR003819">
    <property type="entry name" value="TauD/TfdA-like"/>
</dbReference>
<feature type="region of interest" description="Disordered" evidence="6">
    <location>
        <begin position="273"/>
        <end position="305"/>
    </location>
</feature>
<name>A0AAD7UJ11_9STRA</name>
<keyword evidence="4" id="KW-0560">Oxidoreductase</keyword>
<keyword evidence="3" id="KW-0223">Dioxygenase</keyword>
<dbReference type="PANTHER" id="PTHR43779">
    <property type="entry name" value="DIOXYGENASE RV0097-RELATED"/>
    <property type="match status" value="1"/>
</dbReference>
<evidence type="ECO:0000256" key="1">
    <source>
        <dbReference type="ARBA" id="ARBA00005896"/>
    </source>
</evidence>
<evidence type="ECO:0000256" key="3">
    <source>
        <dbReference type="ARBA" id="ARBA00022964"/>
    </source>
</evidence>
<dbReference type="InterPro" id="IPR051178">
    <property type="entry name" value="TfdA_dioxygenase"/>
</dbReference>
<dbReference type="Pfam" id="PF02668">
    <property type="entry name" value="TauD"/>
    <property type="match status" value="1"/>
</dbReference>
<evidence type="ECO:0000256" key="2">
    <source>
        <dbReference type="ARBA" id="ARBA00022723"/>
    </source>
</evidence>
<evidence type="ECO:0000259" key="8">
    <source>
        <dbReference type="Pfam" id="PF02668"/>
    </source>
</evidence>
<keyword evidence="7" id="KW-0732">Signal</keyword>
<gene>
    <name evidence="9" type="ORF">CTAYLR_010781</name>
</gene>
<evidence type="ECO:0000256" key="5">
    <source>
        <dbReference type="ARBA" id="ARBA00023004"/>
    </source>
</evidence>
<dbReference type="Gene3D" id="3.60.130.10">
    <property type="entry name" value="Clavaminate synthase-like"/>
    <property type="match status" value="1"/>
</dbReference>
<feature type="domain" description="TauD/TfdA-like" evidence="8">
    <location>
        <begin position="34"/>
        <end position="282"/>
    </location>
</feature>
<dbReference type="GO" id="GO:0051213">
    <property type="term" value="F:dioxygenase activity"/>
    <property type="evidence" value="ECO:0007669"/>
    <property type="project" value="UniProtKB-KW"/>
</dbReference>
<reference evidence="9" key="1">
    <citation type="submission" date="2023-01" db="EMBL/GenBank/DDBJ databases">
        <title>Metagenome sequencing of chrysophaentin producing Chrysophaeum taylorii.</title>
        <authorList>
            <person name="Davison J."/>
            <person name="Bewley C."/>
        </authorList>
    </citation>
    <scope>NUCLEOTIDE SEQUENCE</scope>
    <source>
        <strain evidence="9">NIES-1699</strain>
    </source>
</reference>
<evidence type="ECO:0000256" key="7">
    <source>
        <dbReference type="SAM" id="SignalP"/>
    </source>
</evidence>
<comment type="caution">
    <text evidence="9">The sequence shown here is derived from an EMBL/GenBank/DDBJ whole genome shotgun (WGS) entry which is preliminary data.</text>
</comment>
<organism evidence="9 10">
    <name type="scientific">Chrysophaeum taylorii</name>
    <dbReference type="NCBI Taxonomy" id="2483200"/>
    <lineage>
        <taxon>Eukaryota</taxon>
        <taxon>Sar</taxon>
        <taxon>Stramenopiles</taxon>
        <taxon>Ochrophyta</taxon>
        <taxon>Pelagophyceae</taxon>
        <taxon>Pelagomonadales</taxon>
        <taxon>Pelagomonadaceae</taxon>
        <taxon>Chrysophaeum</taxon>
    </lineage>
</organism>
<evidence type="ECO:0000256" key="6">
    <source>
        <dbReference type="SAM" id="MobiDB-lite"/>
    </source>
</evidence>
<proteinExistence type="inferred from homology"/>
<keyword evidence="10" id="KW-1185">Reference proteome</keyword>
<dbReference type="GO" id="GO:0046872">
    <property type="term" value="F:metal ion binding"/>
    <property type="evidence" value="ECO:0007669"/>
    <property type="project" value="UniProtKB-KW"/>
</dbReference>
<dbReference type="Proteomes" id="UP001230188">
    <property type="component" value="Unassembled WGS sequence"/>
</dbReference>
<dbReference type="SUPFAM" id="SSF51197">
    <property type="entry name" value="Clavaminate synthase-like"/>
    <property type="match status" value="1"/>
</dbReference>
<dbReference type="PANTHER" id="PTHR43779:SF3">
    <property type="entry name" value="(3R)-3-[(CARBOXYMETHYL)AMINO]FATTY ACID OXYGENASE_DECARBOXYLASE"/>
    <property type="match status" value="1"/>
</dbReference>
<sequence length="305" mass="33573">MATTFLLVLWRTVVVAQECATTKRELGVVLDAGDLKTIEETGVRRIVEAVKQHGVVVIENQPLSRAEQVALSGKLGSVVILPPSFEGLDPEPELPAIQRVTNYWANGTWKGRRHSFGAYWHQDGQFWPRSHRWIFSMLACAAAPPSGGETGFADLRSSYATLDPDLKATAANSTIEASVRDIADFVRNAVPEELDLFDDVTHPVVDTFPGSGATALADAGDVILYVGSRQMRLVPPRFGFIDQIIDHATAAPYYHAWKPGDVVIWDNTQTLHKAHPSDSSQRKRTSLSDHPPQTTPRAGWNQMAR</sequence>
<dbReference type="AlphaFoldDB" id="A0AAD7UJ11"/>
<evidence type="ECO:0000256" key="4">
    <source>
        <dbReference type="ARBA" id="ARBA00023002"/>
    </source>
</evidence>